<dbReference type="Proteomes" id="UP000257014">
    <property type="component" value="Unassembled WGS sequence"/>
</dbReference>
<organism evidence="1 2">
    <name type="scientific">Caldibacillus debilis</name>
    <dbReference type="NCBI Taxonomy" id="301148"/>
    <lineage>
        <taxon>Bacteria</taxon>
        <taxon>Bacillati</taxon>
        <taxon>Bacillota</taxon>
        <taxon>Bacilli</taxon>
        <taxon>Bacillales</taxon>
        <taxon>Bacillaceae</taxon>
        <taxon>Caldibacillus</taxon>
    </lineage>
</organism>
<evidence type="ECO:0000313" key="1">
    <source>
        <dbReference type="EMBL" id="REJ30452.1"/>
    </source>
</evidence>
<proteinExistence type="predicted"/>
<reference evidence="1 2" key="1">
    <citation type="submission" date="2018-03" db="EMBL/GenBank/DDBJ databases">
        <authorList>
            <person name="Keele B.F."/>
        </authorList>
    </citation>
    <scope>NUCLEOTIDE SEQUENCE [LARGE SCALE GENOMIC DNA]</scope>
    <source>
        <strain evidence="1">ZCTH4_d</strain>
    </source>
</reference>
<protein>
    <submittedName>
        <fullName evidence="1">Uncharacterized protein</fullName>
    </submittedName>
</protein>
<name>A0A3E0K7B0_9BACI</name>
<dbReference type="AlphaFoldDB" id="A0A3E0K7B0"/>
<dbReference type="EMBL" id="QEWE01000010">
    <property type="protein sequence ID" value="REJ30452.1"/>
    <property type="molecule type" value="Genomic_DNA"/>
</dbReference>
<evidence type="ECO:0000313" key="2">
    <source>
        <dbReference type="Proteomes" id="UP000257014"/>
    </source>
</evidence>
<sequence length="59" mass="6724">MLPIPKENRSKEARSGRGHLRAAEAEFFKRLPEKKDAHARFFIPCSDQGKPFSVPFAPK</sequence>
<comment type="caution">
    <text evidence="1">The sequence shown here is derived from an EMBL/GenBank/DDBJ whole genome shotgun (WGS) entry which is preliminary data.</text>
</comment>
<gene>
    <name evidence="1" type="ORF">C6P37_03115</name>
</gene>
<accession>A0A3E0K7B0</accession>